<reference evidence="2" key="1">
    <citation type="journal article" date="2020" name="Nature">
        <title>Giant virus diversity and host interactions through global metagenomics.</title>
        <authorList>
            <person name="Schulz F."/>
            <person name="Roux S."/>
            <person name="Paez-Espino D."/>
            <person name="Jungbluth S."/>
            <person name="Walsh D.A."/>
            <person name="Denef V.J."/>
            <person name="McMahon K.D."/>
            <person name="Konstantinidis K.T."/>
            <person name="Eloe-Fadrosh E.A."/>
            <person name="Kyrpides N.C."/>
            <person name="Woyke T."/>
        </authorList>
    </citation>
    <scope>NUCLEOTIDE SEQUENCE</scope>
    <source>
        <strain evidence="2">GVMAG-M-3300023184-165</strain>
    </source>
</reference>
<proteinExistence type="predicted"/>
<protein>
    <submittedName>
        <fullName evidence="2">Uncharacterized protein</fullName>
    </submittedName>
</protein>
<evidence type="ECO:0000256" key="1">
    <source>
        <dbReference type="SAM" id="Phobius"/>
    </source>
</evidence>
<keyword evidence="1" id="KW-0472">Membrane</keyword>
<sequence length="261" mass="27896">MSNIFQKVLSNASDVEKNLLGPDYPYWQNIKNPSAIGMSDEGSLAAMSRDINGLVQYVEVLVTGGGASTTGGPLGNKFFLQTGGKCKDVKSGKEVDRFIYVNNIPMGNIPFVSSGLDTNFSNFKGLIPGTMGNLNALNPFAIMQSFTAGSVPDCQEITMQVIGPTPPNSGPALGPNGVGTQTHFVTTVDIGNMDPCNWGNGGTNPVSQKRCNQAFTNMNTTPETISESQSLPDDPIFQLYFAALGVVGLYILYCIMMKNRK</sequence>
<dbReference type="AlphaFoldDB" id="A0A6C0HSQ4"/>
<feature type="transmembrane region" description="Helical" evidence="1">
    <location>
        <begin position="237"/>
        <end position="256"/>
    </location>
</feature>
<accession>A0A6C0HSQ4</accession>
<keyword evidence="1" id="KW-1133">Transmembrane helix</keyword>
<dbReference type="EMBL" id="MN740004">
    <property type="protein sequence ID" value="QHT82923.1"/>
    <property type="molecule type" value="Genomic_DNA"/>
</dbReference>
<keyword evidence="1" id="KW-0812">Transmembrane</keyword>
<organism evidence="2">
    <name type="scientific">viral metagenome</name>
    <dbReference type="NCBI Taxonomy" id="1070528"/>
    <lineage>
        <taxon>unclassified sequences</taxon>
        <taxon>metagenomes</taxon>
        <taxon>organismal metagenomes</taxon>
    </lineage>
</organism>
<name>A0A6C0HSQ4_9ZZZZ</name>
<evidence type="ECO:0000313" key="2">
    <source>
        <dbReference type="EMBL" id="QHT82923.1"/>
    </source>
</evidence>